<evidence type="ECO:0000313" key="2">
    <source>
        <dbReference type="EMBL" id="MBE9067106.1"/>
    </source>
</evidence>
<dbReference type="EMBL" id="JADEXP010000076">
    <property type="protein sequence ID" value="MBE9067106.1"/>
    <property type="molecule type" value="Genomic_DNA"/>
</dbReference>
<keyword evidence="1" id="KW-0812">Transmembrane</keyword>
<organism evidence="2 3">
    <name type="scientific">Leptolyngbya cf. ectocarpi LEGE 11479</name>
    <dbReference type="NCBI Taxonomy" id="1828722"/>
    <lineage>
        <taxon>Bacteria</taxon>
        <taxon>Bacillati</taxon>
        <taxon>Cyanobacteriota</taxon>
        <taxon>Cyanophyceae</taxon>
        <taxon>Leptolyngbyales</taxon>
        <taxon>Leptolyngbyaceae</taxon>
        <taxon>Leptolyngbya group</taxon>
        <taxon>Leptolyngbya</taxon>
    </lineage>
</organism>
<evidence type="ECO:0000256" key="1">
    <source>
        <dbReference type="SAM" id="Phobius"/>
    </source>
</evidence>
<name>A0A928ZTD5_LEPEC</name>
<reference evidence="2" key="1">
    <citation type="submission" date="2020-10" db="EMBL/GenBank/DDBJ databases">
        <authorList>
            <person name="Castelo-Branco R."/>
            <person name="Eusebio N."/>
            <person name="Adriana R."/>
            <person name="Vieira A."/>
            <person name="Brugerolle De Fraissinette N."/>
            <person name="Rezende De Castro R."/>
            <person name="Schneider M.P."/>
            <person name="Vasconcelos V."/>
            <person name="Leao P.N."/>
        </authorList>
    </citation>
    <scope>NUCLEOTIDE SEQUENCE</scope>
    <source>
        <strain evidence="2">LEGE 11479</strain>
    </source>
</reference>
<sequence length="294" mass="33097">MSNDVLILTIYFLVVIYVLYQMALAIESNLEDKVKVDLDRDALANEVNRQLTRQTHLKKATASVEQLEFKGIKLPPFLAIQVPAQADSQSLRQIRVTVTPMGKMSRNTSHKSLKIEVHNLTADAQVYVDWDKSSIATNNSMQRAVRTGIPMGSDLSRGQILSVVNPGDRFNTEVTGENCLSLNADSRTLEAQKPLIDMEGVITKLSDPLNRVDSFDDEELAIVAYSLRLMVGVRYITERRTNYTAYLLLPFDFVAVLLPDEIAFPPLRWLLNRPRPENARDALTTLLLGRPSKR</sequence>
<keyword evidence="1" id="KW-1133">Transmembrane helix</keyword>
<gene>
    <name evidence="2" type="ORF">IQ260_10610</name>
</gene>
<dbReference type="RefSeq" id="WP_193993076.1">
    <property type="nucleotide sequence ID" value="NZ_JADEXP010000076.1"/>
</dbReference>
<evidence type="ECO:0000313" key="3">
    <source>
        <dbReference type="Proteomes" id="UP000615026"/>
    </source>
</evidence>
<proteinExistence type="predicted"/>
<keyword evidence="3" id="KW-1185">Reference proteome</keyword>
<protein>
    <submittedName>
        <fullName evidence="2">Uncharacterized protein</fullName>
    </submittedName>
</protein>
<feature type="transmembrane region" description="Helical" evidence="1">
    <location>
        <begin position="6"/>
        <end position="26"/>
    </location>
</feature>
<dbReference type="Proteomes" id="UP000615026">
    <property type="component" value="Unassembled WGS sequence"/>
</dbReference>
<accession>A0A928ZTD5</accession>
<dbReference type="AlphaFoldDB" id="A0A928ZTD5"/>
<keyword evidence="1" id="KW-0472">Membrane</keyword>
<comment type="caution">
    <text evidence="2">The sequence shown here is derived from an EMBL/GenBank/DDBJ whole genome shotgun (WGS) entry which is preliminary data.</text>
</comment>